<accession>A0A8J7PLI8</accession>
<feature type="region of interest" description="Disordered" evidence="1">
    <location>
        <begin position="720"/>
        <end position="761"/>
    </location>
</feature>
<organism evidence="3 4">
    <name type="scientific">Candidatus Paracaedimonas acanthamoebae</name>
    <dbReference type="NCBI Taxonomy" id="244581"/>
    <lineage>
        <taxon>Bacteria</taxon>
        <taxon>Pseudomonadati</taxon>
        <taxon>Pseudomonadota</taxon>
        <taxon>Alphaproteobacteria</taxon>
        <taxon>Holosporales</taxon>
        <taxon>Caedimonadaceae</taxon>
        <taxon>Candidatus Paracaedimonas</taxon>
    </lineage>
</organism>
<evidence type="ECO:0000313" key="3">
    <source>
        <dbReference type="EMBL" id="MBN9412658.1"/>
    </source>
</evidence>
<dbReference type="AlphaFoldDB" id="A0A8J7PLI8"/>
<name>A0A8J7PLI8_9PROT</name>
<feature type="chain" id="PRO_5035170151" evidence="2">
    <location>
        <begin position="22"/>
        <end position="761"/>
    </location>
</feature>
<evidence type="ECO:0000256" key="2">
    <source>
        <dbReference type="SAM" id="SignalP"/>
    </source>
</evidence>
<comment type="caution">
    <text evidence="3">The sequence shown here is derived from an EMBL/GenBank/DDBJ whole genome shotgun (WGS) entry which is preliminary data.</text>
</comment>
<dbReference type="Proteomes" id="UP000664414">
    <property type="component" value="Unassembled WGS sequence"/>
</dbReference>
<keyword evidence="2" id="KW-0732">Signal</keyword>
<protein>
    <submittedName>
        <fullName evidence="3">Uncharacterized protein</fullName>
    </submittedName>
</protein>
<evidence type="ECO:0000313" key="4">
    <source>
        <dbReference type="Proteomes" id="UP000664414"/>
    </source>
</evidence>
<feature type="compositionally biased region" description="Acidic residues" evidence="1">
    <location>
        <begin position="725"/>
        <end position="761"/>
    </location>
</feature>
<dbReference type="EMBL" id="JAFKGL010000012">
    <property type="protein sequence ID" value="MBN9412658.1"/>
    <property type="molecule type" value="Genomic_DNA"/>
</dbReference>
<gene>
    <name evidence="3" type="ORF">J0H12_01860</name>
</gene>
<reference evidence="3" key="1">
    <citation type="submission" date="2021-02" db="EMBL/GenBank/DDBJ databases">
        <title>Thiocyanate and organic carbon inputs drive convergent selection for specific autotrophic Afipia and Thiobacillus strains within complex microbiomes.</title>
        <authorList>
            <person name="Huddy R.J."/>
            <person name="Sachdeva R."/>
            <person name="Kadzinga F."/>
            <person name="Kantor R.S."/>
            <person name="Harrison S.T.L."/>
            <person name="Banfield J.F."/>
        </authorList>
    </citation>
    <scope>NUCLEOTIDE SEQUENCE</scope>
    <source>
        <strain evidence="3">SCN18_10_11_15_R4_P_38_20</strain>
    </source>
</reference>
<evidence type="ECO:0000256" key="1">
    <source>
        <dbReference type="SAM" id="MobiDB-lite"/>
    </source>
</evidence>
<feature type="signal peptide" evidence="2">
    <location>
        <begin position="1"/>
        <end position="21"/>
    </location>
</feature>
<proteinExistence type="predicted"/>
<sequence>MTTLKHLLASVLYLSISLCHASDDINELGKDLENLEVFDSKPKFVVNVIAYVPTPSVLPDQDSSDEEDDHTFEPESFDFDENDLTTYPFRTIKPGKKELYDEKELGIVERVDCEEPNILLDKEKSRVVFPFLHKLKTQAFDRHDNLQFSSSLRTVIGLNRPRSLSTRLNNVLFQEMAASKNLSDPILEPYYSRFAFFWNYRWFDKKDNCVPYQQVRKFYKQLKRKSPKKAKVFRKMTEQKTLVPYQGLREYVKNHASTKHFITEFRGKSPSSRIYLSLLDSDTLNFNSIFSSYLRIIKQNPQAITAMTTGYIFQGNGYDEDYPFHIASEIDRKIRVSVARHLPLGVYYPEPNLCILVPTGHKTLPESFIDPKLNGACESVALLRSVKKRTGTLFVFADDNPLVTTVPERARLTKSHKTEIEFSDEFKKGASPTERDIERLKHVSQSHFNSYVLLTNLYINRAFKMTDKNFGHFKGILNKFYKTPTHENFIELRQYVSQETLNSLSRAFEDVKQIINEFIEENQRTLNEETIIQILEDKGIDLSTIEKEKMQIFADESVTKLISDDVLDLDELIEAPIQALRDILYDQEIFELMEEYNVPFSEALSLYNDCEENLDGFQTTIDLRDVLLLNNFCEENGEDFLELAEKAQEFLGLGETIENFIKLYQDDPLHIECMIGDPTDIGLDQAPDIDPVVMEYLDEDDIAWIREQLGETDQVLFDTNLGLNDEYDEEDDDRYGEEYDYGNDEDYPENSDPETDGENDF</sequence>